<evidence type="ECO:0000313" key="2">
    <source>
        <dbReference type="Proteomes" id="UP000256769"/>
    </source>
</evidence>
<dbReference type="InterPro" id="IPR021958">
    <property type="entry name" value="DUF3575"/>
</dbReference>
<dbReference type="OrthoDB" id="1001751at2"/>
<accession>A0A3D9CPZ7</accession>
<comment type="caution">
    <text evidence="1">The sequence shown here is derived from an EMBL/GenBank/DDBJ whole genome shotgun (WGS) entry which is preliminary data.</text>
</comment>
<keyword evidence="2" id="KW-1185">Reference proteome</keyword>
<gene>
    <name evidence="1" type="ORF">DRF59_05785</name>
</gene>
<dbReference type="EMBL" id="QNUE01000004">
    <property type="protein sequence ID" value="REC67842.1"/>
    <property type="molecule type" value="Genomic_DNA"/>
</dbReference>
<dbReference type="AlphaFoldDB" id="A0A3D9CPZ7"/>
<organism evidence="1 2">
    <name type="scientific">Chryseobacterium flavum</name>
    <dbReference type="NCBI Taxonomy" id="415851"/>
    <lineage>
        <taxon>Bacteria</taxon>
        <taxon>Pseudomonadati</taxon>
        <taxon>Bacteroidota</taxon>
        <taxon>Flavobacteriia</taxon>
        <taxon>Flavobacteriales</taxon>
        <taxon>Weeksellaceae</taxon>
        <taxon>Chryseobacterium group</taxon>
        <taxon>Chryseobacterium</taxon>
    </lineage>
</organism>
<dbReference type="RefSeq" id="WP_115957721.1">
    <property type="nucleotide sequence ID" value="NZ_CBCRVL010000004.1"/>
</dbReference>
<name>A0A3D9CPZ7_9FLAO</name>
<proteinExistence type="predicted"/>
<evidence type="ECO:0000313" key="1">
    <source>
        <dbReference type="EMBL" id="REC67842.1"/>
    </source>
</evidence>
<protein>
    <recommendedName>
        <fullName evidence="3">DUF3575 domain-containing protein</fullName>
    </recommendedName>
</protein>
<dbReference type="Pfam" id="PF12099">
    <property type="entry name" value="DUF3575"/>
    <property type="match status" value="1"/>
</dbReference>
<dbReference type="Proteomes" id="UP000256769">
    <property type="component" value="Unassembled WGS sequence"/>
</dbReference>
<evidence type="ECO:0008006" key="3">
    <source>
        <dbReference type="Google" id="ProtNLM"/>
    </source>
</evidence>
<sequence>MKYNLLTGLLILLASGTEIISAQETEPVQDKSLFIKGNALFAPIGILNVGLEKQLNSRYTIQGDVFISPWKSFAGHELQYYSASAEGRYYFKEAFKHWYVGANLAFAVYNVQKWNYWNDSLHINDNGDTYINSNLYQRGFSIMLGVTAGYQFQLSDRWNLDIYGTVGTSQGFYKGYDRTTGKRYDQASGLNKSGEIIPYRGGIMISYKLK</sequence>
<reference evidence="1 2" key="1">
    <citation type="journal article" date="2007" name="Int. J. Syst. Evol. Microbiol.">
        <title>Chryseobacterium flavum sp. nov., isolated from polluted soil.</title>
        <authorList>
            <person name="Zhou Y."/>
            <person name="Dong J."/>
            <person name="Wang X."/>
            <person name="Huang X."/>
            <person name="Zhang K.Y."/>
            <person name="Zhang Y.Q."/>
            <person name="Guo Y.F."/>
            <person name="Lai R."/>
            <person name="Li W.J."/>
        </authorList>
    </citation>
    <scope>NUCLEOTIDE SEQUENCE [LARGE SCALE GENOMIC DNA]</scope>
    <source>
        <strain evidence="1 2">KCTC 12877</strain>
    </source>
</reference>